<evidence type="ECO:0000313" key="1">
    <source>
        <dbReference type="EMBL" id="KAK7251297.1"/>
    </source>
</evidence>
<sequence length="69" mass="7423">MVLGVELHWGISREDVTEVEDALQVSVVPAEDLEGEAATREVVEDALVVAGDGRATTEVCVVNVDFRRA</sequence>
<proteinExistence type="predicted"/>
<dbReference type="EMBL" id="JAYWIO010000007">
    <property type="protein sequence ID" value="KAK7251297.1"/>
    <property type="molecule type" value="Genomic_DNA"/>
</dbReference>
<dbReference type="Proteomes" id="UP001372338">
    <property type="component" value="Unassembled WGS sequence"/>
</dbReference>
<reference evidence="1 2" key="1">
    <citation type="submission" date="2024-01" db="EMBL/GenBank/DDBJ databases">
        <title>The genomes of 5 underutilized Papilionoideae crops provide insights into root nodulation and disease resistanc.</title>
        <authorList>
            <person name="Yuan L."/>
        </authorList>
    </citation>
    <scope>NUCLEOTIDE SEQUENCE [LARGE SCALE GENOMIC DNA]</scope>
    <source>
        <strain evidence="1">ZHUSHIDOU_FW_LH</strain>
        <tissue evidence="1">Leaf</tissue>
    </source>
</reference>
<protein>
    <submittedName>
        <fullName evidence="1">Uncharacterized protein</fullName>
    </submittedName>
</protein>
<dbReference type="AlphaFoldDB" id="A0AAN9EA23"/>
<gene>
    <name evidence="1" type="ORF">RIF29_34357</name>
</gene>
<accession>A0AAN9EA23</accession>
<organism evidence="1 2">
    <name type="scientific">Crotalaria pallida</name>
    <name type="common">Smooth rattlebox</name>
    <name type="synonym">Crotalaria striata</name>
    <dbReference type="NCBI Taxonomy" id="3830"/>
    <lineage>
        <taxon>Eukaryota</taxon>
        <taxon>Viridiplantae</taxon>
        <taxon>Streptophyta</taxon>
        <taxon>Embryophyta</taxon>
        <taxon>Tracheophyta</taxon>
        <taxon>Spermatophyta</taxon>
        <taxon>Magnoliopsida</taxon>
        <taxon>eudicotyledons</taxon>
        <taxon>Gunneridae</taxon>
        <taxon>Pentapetalae</taxon>
        <taxon>rosids</taxon>
        <taxon>fabids</taxon>
        <taxon>Fabales</taxon>
        <taxon>Fabaceae</taxon>
        <taxon>Papilionoideae</taxon>
        <taxon>50 kb inversion clade</taxon>
        <taxon>genistoids sensu lato</taxon>
        <taxon>core genistoids</taxon>
        <taxon>Crotalarieae</taxon>
        <taxon>Crotalaria</taxon>
    </lineage>
</organism>
<keyword evidence="2" id="KW-1185">Reference proteome</keyword>
<comment type="caution">
    <text evidence="1">The sequence shown here is derived from an EMBL/GenBank/DDBJ whole genome shotgun (WGS) entry which is preliminary data.</text>
</comment>
<evidence type="ECO:0000313" key="2">
    <source>
        <dbReference type="Proteomes" id="UP001372338"/>
    </source>
</evidence>
<name>A0AAN9EA23_CROPI</name>